<dbReference type="InterPro" id="IPR002156">
    <property type="entry name" value="RNaseH_domain"/>
</dbReference>
<dbReference type="EMBL" id="MU251246">
    <property type="protein sequence ID" value="KAG9257005.1"/>
    <property type="molecule type" value="Genomic_DNA"/>
</dbReference>
<dbReference type="Gene3D" id="3.30.420.10">
    <property type="entry name" value="Ribonuclease H-like superfamily/Ribonuclease H"/>
    <property type="match status" value="1"/>
</dbReference>
<dbReference type="AlphaFoldDB" id="A0A9P7ZRQ7"/>
<keyword evidence="3" id="KW-1185">Reference proteome</keyword>
<dbReference type="Pfam" id="PF00075">
    <property type="entry name" value="RNase_H"/>
    <property type="match status" value="1"/>
</dbReference>
<evidence type="ECO:0000313" key="3">
    <source>
        <dbReference type="Proteomes" id="UP000887229"/>
    </source>
</evidence>
<dbReference type="PROSITE" id="PS50879">
    <property type="entry name" value="RNASE_H_1"/>
    <property type="match status" value="1"/>
</dbReference>
<dbReference type="RefSeq" id="XP_046120929.1">
    <property type="nucleotide sequence ID" value="XM_046261985.1"/>
</dbReference>
<name>A0A9P7ZRQ7_9HYPO</name>
<accession>A0A9P7ZRQ7</accession>
<protein>
    <recommendedName>
        <fullName evidence="1">RNase H type-1 domain-containing protein</fullName>
    </recommendedName>
</protein>
<organism evidence="2 3">
    <name type="scientific">Emericellopsis atlantica</name>
    <dbReference type="NCBI Taxonomy" id="2614577"/>
    <lineage>
        <taxon>Eukaryota</taxon>
        <taxon>Fungi</taxon>
        <taxon>Dikarya</taxon>
        <taxon>Ascomycota</taxon>
        <taxon>Pezizomycotina</taxon>
        <taxon>Sordariomycetes</taxon>
        <taxon>Hypocreomycetidae</taxon>
        <taxon>Hypocreales</taxon>
        <taxon>Bionectriaceae</taxon>
        <taxon>Emericellopsis</taxon>
    </lineage>
</organism>
<evidence type="ECO:0000313" key="2">
    <source>
        <dbReference type="EMBL" id="KAG9257005.1"/>
    </source>
</evidence>
<dbReference type="GO" id="GO:0004523">
    <property type="term" value="F:RNA-DNA hybrid ribonuclease activity"/>
    <property type="evidence" value="ECO:0007669"/>
    <property type="project" value="InterPro"/>
</dbReference>
<dbReference type="GeneID" id="70292888"/>
<dbReference type="GO" id="GO:0003676">
    <property type="term" value="F:nucleic acid binding"/>
    <property type="evidence" value="ECO:0007669"/>
    <property type="project" value="InterPro"/>
</dbReference>
<gene>
    <name evidence="2" type="ORF">F5Z01DRAFT_633779</name>
</gene>
<dbReference type="Proteomes" id="UP000887229">
    <property type="component" value="Unassembled WGS sequence"/>
</dbReference>
<evidence type="ECO:0000259" key="1">
    <source>
        <dbReference type="PROSITE" id="PS50879"/>
    </source>
</evidence>
<feature type="domain" description="RNase H type-1" evidence="1">
    <location>
        <begin position="24"/>
        <end position="186"/>
    </location>
</feature>
<sequence>MAKSLSQDANAPKIEAKNAIVSPSTHDLVYFVDGSALPRLETSAAAVVHMNTTKRGTFRWETTSFLVRQHEAVCVDEAELSAMAGALVMAVLKVKGQHQMRKKRVDAIHRVLIFSDSQAALRQVQHWQHHAPCRKELANCAIARRIVVNSRILAQLHVQVTFHWVPGHARVMGNMRADAAARRMAKGRNSMASGCFFEDHYARALKSSSKNDDMVSAAQPGATTASIAKSRISMAFDPIQQCYVFCTATVGEGFRREASSTN</sequence>
<dbReference type="InterPro" id="IPR012337">
    <property type="entry name" value="RNaseH-like_sf"/>
</dbReference>
<dbReference type="SUPFAM" id="SSF53098">
    <property type="entry name" value="Ribonuclease H-like"/>
    <property type="match status" value="1"/>
</dbReference>
<dbReference type="InterPro" id="IPR036397">
    <property type="entry name" value="RNaseH_sf"/>
</dbReference>
<reference evidence="2" key="1">
    <citation type="journal article" date="2021" name="IMA Fungus">
        <title>Genomic characterization of three marine fungi, including Emericellopsis atlantica sp. nov. with signatures of a generalist lifestyle and marine biomass degradation.</title>
        <authorList>
            <person name="Hagestad O.C."/>
            <person name="Hou L."/>
            <person name="Andersen J.H."/>
            <person name="Hansen E.H."/>
            <person name="Altermark B."/>
            <person name="Li C."/>
            <person name="Kuhnert E."/>
            <person name="Cox R.J."/>
            <person name="Crous P.W."/>
            <person name="Spatafora J.W."/>
            <person name="Lail K."/>
            <person name="Amirebrahimi M."/>
            <person name="Lipzen A."/>
            <person name="Pangilinan J."/>
            <person name="Andreopoulos W."/>
            <person name="Hayes R.D."/>
            <person name="Ng V."/>
            <person name="Grigoriev I.V."/>
            <person name="Jackson S.A."/>
            <person name="Sutton T.D.S."/>
            <person name="Dobson A.D.W."/>
            <person name="Rama T."/>
        </authorList>
    </citation>
    <scope>NUCLEOTIDE SEQUENCE</scope>
    <source>
        <strain evidence="2">TS7</strain>
    </source>
</reference>
<comment type="caution">
    <text evidence="2">The sequence shown here is derived from an EMBL/GenBank/DDBJ whole genome shotgun (WGS) entry which is preliminary data.</text>
</comment>
<proteinExistence type="predicted"/>